<evidence type="ECO:0000259" key="1">
    <source>
        <dbReference type="Pfam" id="PF05050"/>
    </source>
</evidence>
<dbReference type="SUPFAM" id="SSF53335">
    <property type="entry name" value="S-adenosyl-L-methionine-dependent methyltransferases"/>
    <property type="match status" value="1"/>
</dbReference>
<feature type="domain" description="Methyltransferase FkbM" evidence="1">
    <location>
        <begin position="55"/>
        <end position="204"/>
    </location>
</feature>
<protein>
    <submittedName>
        <fullName evidence="2">FkbM family methyltransferase</fullName>
    </submittedName>
</protein>
<accession>A0A8X8GYD0</accession>
<keyword evidence="2" id="KW-0489">Methyltransferase</keyword>
<keyword evidence="3" id="KW-1185">Reference proteome</keyword>
<dbReference type="InterPro" id="IPR052514">
    <property type="entry name" value="SAM-dependent_MTase"/>
</dbReference>
<dbReference type="AlphaFoldDB" id="A0A8X8GYD0"/>
<dbReference type="NCBIfam" id="TIGR01444">
    <property type="entry name" value="fkbM_fam"/>
    <property type="match status" value="1"/>
</dbReference>
<dbReference type="Proteomes" id="UP000484076">
    <property type="component" value="Unassembled WGS sequence"/>
</dbReference>
<dbReference type="Gene3D" id="3.40.50.150">
    <property type="entry name" value="Vaccinia Virus protein VP39"/>
    <property type="match status" value="1"/>
</dbReference>
<dbReference type="GO" id="GO:0032259">
    <property type="term" value="P:methylation"/>
    <property type="evidence" value="ECO:0007669"/>
    <property type="project" value="UniProtKB-KW"/>
</dbReference>
<dbReference type="PANTHER" id="PTHR34203">
    <property type="entry name" value="METHYLTRANSFERASE, FKBM FAMILY PROTEIN"/>
    <property type="match status" value="1"/>
</dbReference>
<dbReference type="EMBL" id="WHUT02000016">
    <property type="protein sequence ID" value="NUB46539.1"/>
    <property type="molecule type" value="Genomic_DNA"/>
</dbReference>
<dbReference type="RefSeq" id="WP_152828530.1">
    <property type="nucleotide sequence ID" value="NZ_WHUT02000016.1"/>
</dbReference>
<dbReference type="InterPro" id="IPR006342">
    <property type="entry name" value="FkbM_mtfrase"/>
</dbReference>
<sequence length="233" mass="24850">MSDALPPEDDAPRSAAELRAEAMIRRQKRNLRKASAEGFLTGVTAMLRPGDLALDCGANVGAITGLLAATGADVIAFEPDPFAFAALSKGFADHPQVTLVNAAVGATGGTVRLMRAANFTDNPAGASVKSTILPGGRAIDAASGFDVPLIAFPDLLREKIAERGEVAFVKMDIEGAELDILEALDAEGLLGHIRCLVVETHERKFKALRPRYRALREGFAERYPGTRINLDWI</sequence>
<keyword evidence="2" id="KW-0808">Transferase</keyword>
<reference evidence="2" key="1">
    <citation type="submission" date="2020-05" db="EMBL/GenBank/DDBJ databases">
        <title>Fertoebacter nigrum gen. nov., sp. nov., a new member of the family Rhodobacteraceae.</title>
        <authorList>
            <person name="Szuroczki S."/>
            <person name="Abbaszade G."/>
            <person name="Buni D."/>
            <person name="Schumann P."/>
            <person name="Toth E."/>
        </authorList>
    </citation>
    <scope>NUCLEOTIDE SEQUENCE</scope>
    <source>
        <strain evidence="2">RG-N-1a</strain>
    </source>
</reference>
<evidence type="ECO:0000313" key="2">
    <source>
        <dbReference type="EMBL" id="NUB46539.1"/>
    </source>
</evidence>
<gene>
    <name evidence="2" type="ORF">GEU84_019275</name>
</gene>
<dbReference type="Pfam" id="PF05050">
    <property type="entry name" value="Methyltransf_21"/>
    <property type="match status" value="1"/>
</dbReference>
<comment type="caution">
    <text evidence="2">The sequence shown here is derived from an EMBL/GenBank/DDBJ whole genome shotgun (WGS) entry which is preliminary data.</text>
</comment>
<evidence type="ECO:0000313" key="3">
    <source>
        <dbReference type="Proteomes" id="UP000484076"/>
    </source>
</evidence>
<name>A0A8X8GYD0_9RHOB</name>
<organism evidence="2 3">
    <name type="scientific">Fertoeibacter niger</name>
    <dbReference type="NCBI Taxonomy" id="2656921"/>
    <lineage>
        <taxon>Bacteria</taxon>
        <taxon>Pseudomonadati</taxon>
        <taxon>Pseudomonadota</taxon>
        <taxon>Alphaproteobacteria</taxon>
        <taxon>Rhodobacterales</taxon>
        <taxon>Paracoccaceae</taxon>
        <taxon>Fertoeibacter</taxon>
    </lineage>
</organism>
<dbReference type="InterPro" id="IPR029063">
    <property type="entry name" value="SAM-dependent_MTases_sf"/>
</dbReference>
<dbReference type="GO" id="GO:0008168">
    <property type="term" value="F:methyltransferase activity"/>
    <property type="evidence" value="ECO:0007669"/>
    <property type="project" value="UniProtKB-KW"/>
</dbReference>
<proteinExistence type="predicted"/>
<dbReference type="PANTHER" id="PTHR34203:SF13">
    <property type="entry name" value="EXPRESSED PROTEIN"/>
    <property type="match status" value="1"/>
</dbReference>